<evidence type="ECO:0000256" key="1">
    <source>
        <dbReference type="SAM" id="MobiDB-lite"/>
    </source>
</evidence>
<dbReference type="Pfam" id="PF13596">
    <property type="entry name" value="PAS_10"/>
    <property type="match status" value="1"/>
</dbReference>
<feature type="compositionally biased region" description="Basic and acidic residues" evidence="1">
    <location>
        <begin position="159"/>
        <end position="190"/>
    </location>
</feature>
<organism evidence="2 3">
    <name type="scientific">Lentilactobacillus curieae</name>
    <dbReference type="NCBI Taxonomy" id="1138822"/>
    <lineage>
        <taxon>Bacteria</taxon>
        <taxon>Bacillati</taxon>
        <taxon>Bacillota</taxon>
        <taxon>Bacilli</taxon>
        <taxon>Lactobacillales</taxon>
        <taxon>Lactobacillaceae</taxon>
        <taxon>Lentilactobacillus</taxon>
    </lineage>
</organism>
<accession>A0A1S6QHC6</accession>
<evidence type="ECO:0000313" key="2">
    <source>
        <dbReference type="EMBL" id="AQW21005.1"/>
    </source>
</evidence>
<dbReference type="Proteomes" id="UP000030361">
    <property type="component" value="Chromosome"/>
</dbReference>
<dbReference type="OrthoDB" id="9769774at2"/>
<evidence type="ECO:0008006" key="4">
    <source>
        <dbReference type="Google" id="ProtNLM"/>
    </source>
</evidence>
<dbReference type="RefSeq" id="WP_052127728.1">
    <property type="nucleotide sequence ID" value="NZ_CP018906.1"/>
</dbReference>
<dbReference type="Gene3D" id="3.30.450.20">
    <property type="entry name" value="PAS domain"/>
    <property type="match status" value="1"/>
</dbReference>
<reference evidence="2 3" key="1">
    <citation type="journal article" date="2015" name="Genome Announc.">
        <title>Genome Sequence of Lactobacillus curieae CCTCC M 2011381T, a Novel Producer of Gamma-aminobutyric Acid.</title>
        <authorList>
            <person name="Wang Y."/>
            <person name="Wang Y."/>
            <person name="Lang C."/>
            <person name="Wei D."/>
            <person name="Xu P."/>
            <person name="Xie J."/>
        </authorList>
    </citation>
    <scope>NUCLEOTIDE SEQUENCE [LARGE SCALE GENOMIC DNA]</scope>
    <source>
        <strain evidence="2 3">CCTCC M 2011381</strain>
    </source>
</reference>
<keyword evidence="3" id="KW-1185">Reference proteome</keyword>
<evidence type="ECO:0000313" key="3">
    <source>
        <dbReference type="Proteomes" id="UP000030361"/>
    </source>
</evidence>
<protein>
    <recommendedName>
        <fullName evidence="4">PAS domain-containing protein</fullName>
    </recommendedName>
</protein>
<name>A0A1S6QHC6_9LACO</name>
<gene>
    <name evidence="2" type="ORF">PL11_003265</name>
</gene>
<dbReference type="InterPro" id="IPR035965">
    <property type="entry name" value="PAS-like_dom_sf"/>
</dbReference>
<dbReference type="AlphaFoldDB" id="A0A1S6QHC6"/>
<dbReference type="SUPFAM" id="SSF55785">
    <property type="entry name" value="PYP-like sensor domain (PAS domain)"/>
    <property type="match status" value="1"/>
</dbReference>
<dbReference type="EMBL" id="CP018906">
    <property type="protein sequence ID" value="AQW21005.1"/>
    <property type="molecule type" value="Genomic_DNA"/>
</dbReference>
<dbReference type="KEGG" id="lcu:PL11_003265"/>
<proteinExistence type="predicted"/>
<feature type="region of interest" description="Disordered" evidence="1">
    <location>
        <begin position="141"/>
        <end position="201"/>
    </location>
</feature>
<feature type="compositionally biased region" description="Polar residues" evidence="1">
    <location>
        <begin position="192"/>
        <end position="201"/>
    </location>
</feature>
<sequence>MTEVSPYIKDTIIQFKTGQLSLRQIEAIFSVLPFEVDFIDDNDRFIFFSNQATRIHSRTLDQLNSDLAVLHPDAVKPMVAKMITDLRSGTKDKFEIVSGEHHTYNGYFAVRDNDNNYMGTLVFTGQLDYFTNLIENGPSFDQVAKPDTSTGASASYDPTKFEAPKYDKAPHPHKPVEKHPTSSRTVHKDASTGPSDTHWLS</sequence>